<proteinExistence type="predicted"/>
<dbReference type="EMBL" id="QJJK01000018">
    <property type="protein sequence ID" value="PXW51850.1"/>
    <property type="molecule type" value="Genomic_DNA"/>
</dbReference>
<dbReference type="Proteomes" id="UP000248021">
    <property type="component" value="Unassembled WGS sequence"/>
</dbReference>
<dbReference type="AlphaFoldDB" id="A0A2V3TTP9"/>
<dbReference type="Gene3D" id="3.40.50.2000">
    <property type="entry name" value="Glycogen Phosphorylase B"/>
    <property type="match status" value="2"/>
</dbReference>
<gene>
    <name evidence="3" type="ORF">C7450_1185</name>
</gene>
<accession>A0A2V3TTP9</accession>
<evidence type="ECO:0000259" key="1">
    <source>
        <dbReference type="Pfam" id="PF00534"/>
    </source>
</evidence>
<keyword evidence="4" id="KW-1185">Reference proteome</keyword>
<dbReference type="SUPFAM" id="SSF53756">
    <property type="entry name" value="UDP-Glycosyltransferase/glycogen phosphorylase"/>
    <property type="match status" value="1"/>
</dbReference>
<comment type="caution">
    <text evidence="3">The sequence shown here is derived from an EMBL/GenBank/DDBJ whole genome shotgun (WGS) entry which is preliminary data.</text>
</comment>
<evidence type="ECO:0000259" key="2">
    <source>
        <dbReference type="Pfam" id="PF13439"/>
    </source>
</evidence>
<dbReference type="InterPro" id="IPR001296">
    <property type="entry name" value="Glyco_trans_1"/>
</dbReference>
<protein>
    <submittedName>
        <fullName evidence="3">Glycosyltransferase involved in cell wall biosynthesis</fullName>
    </submittedName>
</protein>
<sequence>MIPQKTRIAIISHTHPSISKGGAEISAYTLFLGLQKLGLDPYFIAACPRDEKSRLEFKSSTERVIFYDPAYYDHFYHIAPKQVADELAFTLDELGVGIANFHHFMNFGVNGVRMASRRVPRTVVTLHEFLAICHHHGQMVTRPHRRLCDSANASKCVRCFPEHERGQFQYRQDFFMKAFSRVASFISPSNFLADRFVDWGLPAERIRVIENGLAEKPQRIPNRPKDPSEPWVFGYFGQINPFKGVDVILDAAEFIRAKPQLARRVIIRIHGNIIGQAQEFIDKFEADVKRNIALEYAGAYDNTQVTTLMRACDYVVMASRWWENSPVVIQEAYAAGRPVIACNIGGMAEKVKPGISGLHFQVGNAASLAEAIETACDPRVAERLQVSVPDPSDARQMAEQYLRVFREAPMKSAPALAAIAAS</sequence>
<dbReference type="PANTHER" id="PTHR12526:SF635">
    <property type="entry name" value="GLYCOSYL TRANSFERASE GROUP 1"/>
    <property type="match status" value="1"/>
</dbReference>
<dbReference type="Pfam" id="PF13439">
    <property type="entry name" value="Glyco_transf_4"/>
    <property type="match status" value="1"/>
</dbReference>
<reference evidence="3 4" key="1">
    <citation type="submission" date="2018-05" db="EMBL/GenBank/DDBJ databases">
        <title>Genomic Encyclopedia of Type Strains, Phase IV (KMG-IV): sequencing the most valuable type-strain genomes for metagenomic binning, comparative biology and taxonomic classification.</title>
        <authorList>
            <person name="Goeker M."/>
        </authorList>
    </citation>
    <scope>NUCLEOTIDE SEQUENCE [LARGE SCALE GENOMIC DNA]</scope>
    <source>
        <strain evidence="3 4">DSM 6462</strain>
    </source>
</reference>
<dbReference type="GO" id="GO:0016757">
    <property type="term" value="F:glycosyltransferase activity"/>
    <property type="evidence" value="ECO:0007669"/>
    <property type="project" value="InterPro"/>
</dbReference>
<name>A0A2V3TTP9_9HYPH</name>
<dbReference type="Pfam" id="PF00534">
    <property type="entry name" value="Glycos_transf_1"/>
    <property type="match status" value="1"/>
</dbReference>
<dbReference type="RefSeq" id="WP_245450227.1">
    <property type="nucleotide sequence ID" value="NZ_JAHBRY010000001.1"/>
</dbReference>
<dbReference type="CDD" id="cd03823">
    <property type="entry name" value="GT4_ExpE7-like"/>
    <property type="match status" value="1"/>
</dbReference>
<organism evidence="3 4">
    <name type="scientific">Chelatococcus asaccharovorans</name>
    <dbReference type="NCBI Taxonomy" id="28210"/>
    <lineage>
        <taxon>Bacteria</taxon>
        <taxon>Pseudomonadati</taxon>
        <taxon>Pseudomonadota</taxon>
        <taxon>Alphaproteobacteria</taxon>
        <taxon>Hyphomicrobiales</taxon>
        <taxon>Chelatococcaceae</taxon>
        <taxon>Chelatococcus</taxon>
    </lineage>
</organism>
<feature type="domain" description="Glycosyl transferase family 1" evidence="1">
    <location>
        <begin position="222"/>
        <end position="375"/>
    </location>
</feature>
<dbReference type="InterPro" id="IPR028098">
    <property type="entry name" value="Glyco_trans_4-like_N"/>
</dbReference>
<dbReference type="PANTHER" id="PTHR12526">
    <property type="entry name" value="GLYCOSYLTRANSFERASE"/>
    <property type="match status" value="1"/>
</dbReference>
<evidence type="ECO:0000313" key="4">
    <source>
        <dbReference type="Proteomes" id="UP000248021"/>
    </source>
</evidence>
<feature type="domain" description="Glycosyltransferase subfamily 4-like N-terminal" evidence="2">
    <location>
        <begin position="21"/>
        <end position="212"/>
    </location>
</feature>
<keyword evidence="3" id="KW-0808">Transferase</keyword>
<evidence type="ECO:0000313" key="3">
    <source>
        <dbReference type="EMBL" id="PXW51850.1"/>
    </source>
</evidence>